<dbReference type="InterPro" id="IPR036388">
    <property type="entry name" value="WH-like_DNA-bd_sf"/>
</dbReference>
<proteinExistence type="predicted"/>
<dbReference type="InterPro" id="IPR007737">
    <property type="entry name" value="Mga_HTH"/>
</dbReference>
<evidence type="ECO:0000256" key="2">
    <source>
        <dbReference type="ARBA" id="ARBA00022737"/>
    </source>
</evidence>
<dbReference type="InterPro" id="IPR013011">
    <property type="entry name" value="PTS_EIIB_2"/>
</dbReference>
<evidence type="ECO:0000313" key="9">
    <source>
        <dbReference type="EMBL" id="TYS63304.1"/>
    </source>
</evidence>
<dbReference type="InterPro" id="IPR036095">
    <property type="entry name" value="PTS_EIIB-like_sf"/>
</dbReference>
<dbReference type="AlphaFoldDB" id="A0A5D4SLX6"/>
<dbReference type="PROSITE" id="PS51372">
    <property type="entry name" value="PRD_2"/>
    <property type="match status" value="2"/>
</dbReference>
<keyword evidence="3" id="KW-0805">Transcription regulation</keyword>
<evidence type="ECO:0000256" key="1">
    <source>
        <dbReference type="ARBA" id="ARBA00022679"/>
    </source>
</evidence>
<keyword evidence="5" id="KW-0804">Transcription</keyword>
<dbReference type="GO" id="GO:0008982">
    <property type="term" value="F:protein-N(PI)-phosphohistidine-sugar phosphotransferase activity"/>
    <property type="evidence" value="ECO:0007669"/>
    <property type="project" value="InterPro"/>
</dbReference>
<dbReference type="Pfam" id="PF00874">
    <property type="entry name" value="PRD"/>
    <property type="match status" value="2"/>
</dbReference>
<keyword evidence="1" id="KW-0808">Transferase</keyword>
<dbReference type="InterPro" id="IPR011608">
    <property type="entry name" value="PRD"/>
</dbReference>
<dbReference type="SUPFAM" id="SSF52794">
    <property type="entry name" value="PTS system IIB component-like"/>
    <property type="match status" value="1"/>
</dbReference>
<comment type="caution">
    <text evidence="9">The sequence shown here is derived from an EMBL/GenBank/DDBJ whole genome shotgun (WGS) entry which is preliminary data.</text>
</comment>
<evidence type="ECO:0000256" key="3">
    <source>
        <dbReference type="ARBA" id="ARBA00023015"/>
    </source>
</evidence>
<dbReference type="Gene3D" id="1.10.10.10">
    <property type="entry name" value="Winged helix-like DNA-binding domain superfamily/Winged helix DNA-binding domain"/>
    <property type="match status" value="2"/>
</dbReference>
<dbReference type="Pfam" id="PF08279">
    <property type="entry name" value="HTH_11"/>
    <property type="match status" value="1"/>
</dbReference>
<protein>
    <submittedName>
        <fullName evidence="9">Transcription antiterminator</fullName>
    </submittedName>
</protein>
<dbReference type="EMBL" id="VTES01000004">
    <property type="protein sequence ID" value="TYS63304.1"/>
    <property type="molecule type" value="Genomic_DNA"/>
</dbReference>
<feature type="domain" description="PRD" evidence="8">
    <location>
        <begin position="302"/>
        <end position="409"/>
    </location>
</feature>
<evidence type="ECO:0000259" key="6">
    <source>
        <dbReference type="PROSITE" id="PS51094"/>
    </source>
</evidence>
<feature type="domain" description="PTS EIIA type-2" evidence="6">
    <location>
        <begin position="505"/>
        <end position="644"/>
    </location>
</feature>
<dbReference type="SUPFAM" id="SSF63520">
    <property type="entry name" value="PTS-regulatory domain, PRD"/>
    <property type="match status" value="2"/>
</dbReference>
<organism evidence="9 10">
    <name type="scientific">Bacillus infantis</name>
    <dbReference type="NCBI Taxonomy" id="324767"/>
    <lineage>
        <taxon>Bacteria</taxon>
        <taxon>Bacillati</taxon>
        <taxon>Bacillota</taxon>
        <taxon>Bacilli</taxon>
        <taxon>Bacillales</taxon>
        <taxon>Bacillaceae</taxon>
        <taxon>Bacillus</taxon>
    </lineage>
</organism>
<dbReference type="PROSITE" id="PS51094">
    <property type="entry name" value="PTS_EIIA_TYPE_2"/>
    <property type="match status" value="1"/>
</dbReference>
<dbReference type="PANTHER" id="PTHR30185:SF13">
    <property type="entry name" value="LICABCH OPERON REGULATOR-RELATED"/>
    <property type="match status" value="1"/>
</dbReference>
<dbReference type="RefSeq" id="WP_148950304.1">
    <property type="nucleotide sequence ID" value="NZ_VTES01000004.1"/>
</dbReference>
<dbReference type="CDD" id="cd00211">
    <property type="entry name" value="PTS_IIA_fru"/>
    <property type="match status" value="1"/>
</dbReference>
<dbReference type="Gene3D" id="3.40.930.10">
    <property type="entry name" value="Mannitol-specific EII, Chain A"/>
    <property type="match status" value="1"/>
</dbReference>
<evidence type="ECO:0000256" key="5">
    <source>
        <dbReference type="ARBA" id="ARBA00023163"/>
    </source>
</evidence>
<dbReference type="Proteomes" id="UP000323732">
    <property type="component" value="Unassembled WGS sequence"/>
</dbReference>
<dbReference type="GO" id="GO:0009401">
    <property type="term" value="P:phosphoenolpyruvate-dependent sugar phosphotransferase system"/>
    <property type="evidence" value="ECO:0007669"/>
    <property type="project" value="InterPro"/>
</dbReference>
<evidence type="ECO:0000259" key="8">
    <source>
        <dbReference type="PROSITE" id="PS51372"/>
    </source>
</evidence>
<dbReference type="PROSITE" id="PS51099">
    <property type="entry name" value="PTS_EIIB_TYPE_2"/>
    <property type="match status" value="1"/>
</dbReference>
<feature type="domain" description="PRD" evidence="8">
    <location>
        <begin position="188"/>
        <end position="293"/>
    </location>
</feature>
<dbReference type="InterPro" id="IPR050661">
    <property type="entry name" value="BglG_antiterminators"/>
</dbReference>
<reference evidence="9 10" key="1">
    <citation type="submission" date="2019-08" db="EMBL/GenBank/DDBJ databases">
        <title>Bacillus genomes from the desert of Cuatro Cienegas, Coahuila.</title>
        <authorList>
            <person name="Olmedo-Alvarez G."/>
        </authorList>
    </citation>
    <scope>NUCLEOTIDE SEQUENCE [LARGE SCALE GENOMIC DNA]</scope>
    <source>
        <strain evidence="9 10">CH37_1T</strain>
    </source>
</reference>
<dbReference type="Gene3D" id="1.10.1790.10">
    <property type="entry name" value="PRD domain"/>
    <property type="match status" value="2"/>
</dbReference>
<gene>
    <name evidence="9" type="ORF">FZD47_16815</name>
</gene>
<accession>A0A5D4SLX6</accession>
<dbReference type="PANTHER" id="PTHR30185">
    <property type="entry name" value="CRYPTIC BETA-GLUCOSIDE BGL OPERON ANTITERMINATOR"/>
    <property type="match status" value="1"/>
</dbReference>
<dbReference type="CDD" id="cd05568">
    <property type="entry name" value="PTS_IIB_bgl_like"/>
    <property type="match status" value="1"/>
</dbReference>
<sequence length="646" mass="73815">MLNTRMSSILKALIETDDVITSEYLANIIQVTSRTIRNSIKELNMLLAENGAEIKSVRGTGYKLTVGDDAKFQNLLAQVAGEDSLKSGHIPNLPEDRVQFLIKRLLFADKYVKLDDLAEELFISKSSIQNDLREAKRILQQYAITVEKRPNYGLKLKGDEVKLRFCMSQYIYNREKTVLDLFESRMSILPKEEVQLIRKIILDQVRVSGISLSDMGLNNLITHIAIACCRIRCEKYVMIFPKDMHEIINQKEYIVASEIVQEINKHLFVEFPESEIAYIAIHLMGIRMIAHFHLNETEIRSLVDEEVFNLAKKILSMIEQKLKLGIKNDKELFVSMCLHLKPALNRFRFGMNIRNPMLDAIKANYPVAFQAGVLAGICIKEEYGYQIGESEVAYLALHFGAAMERVKANHSVKRCLIVCASGVGSARLLYHKLESQFGSRLELAGTTEYYKINEIPLDTIDFIVSTVPIASELPVPVIQVNTILGGTDLLKIERVLDDYTGQSFAYTRKELVFLQKEFETKKEVLKFLASELTDLGLTDEHFLPAVLEREEVSPTCFGNLVAIPHPIMPRTDETFWAICTLQKPVDWDDKRVQFVCLLCVRKNSKEDLVNMYKLLIEVVEDSTLVHHLLKCKTYKEFISVFLSKKK</sequence>
<dbReference type="InterPro" id="IPR036634">
    <property type="entry name" value="PRD_sf"/>
</dbReference>
<dbReference type="InterPro" id="IPR002178">
    <property type="entry name" value="PTS_EIIA_type-2_dom"/>
</dbReference>
<dbReference type="InterPro" id="IPR013196">
    <property type="entry name" value="HTH_11"/>
</dbReference>
<dbReference type="Pfam" id="PF05043">
    <property type="entry name" value="Mga"/>
    <property type="match status" value="1"/>
</dbReference>
<keyword evidence="4" id="KW-0010">Activator</keyword>
<keyword evidence="2" id="KW-0677">Repeat</keyword>
<name>A0A5D4SLX6_9BACI</name>
<evidence type="ECO:0000256" key="4">
    <source>
        <dbReference type="ARBA" id="ARBA00023159"/>
    </source>
</evidence>
<feature type="domain" description="PTS EIIB type-2" evidence="7">
    <location>
        <begin position="413"/>
        <end position="504"/>
    </location>
</feature>
<dbReference type="Gene3D" id="3.40.50.2300">
    <property type="match status" value="1"/>
</dbReference>
<evidence type="ECO:0000259" key="7">
    <source>
        <dbReference type="PROSITE" id="PS51099"/>
    </source>
</evidence>
<dbReference type="Pfam" id="PF00359">
    <property type="entry name" value="PTS_EIIA_2"/>
    <property type="match status" value="1"/>
</dbReference>
<dbReference type="GO" id="GO:0006355">
    <property type="term" value="P:regulation of DNA-templated transcription"/>
    <property type="evidence" value="ECO:0007669"/>
    <property type="project" value="InterPro"/>
</dbReference>
<dbReference type="InterPro" id="IPR016152">
    <property type="entry name" value="PTrfase/Anion_transptr"/>
</dbReference>
<evidence type="ECO:0000313" key="10">
    <source>
        <dbReference type="Proteomes" id="UP000323732"/>
    </source>
</evidence>
<dbReference type="SUPFAM" id="SSF55804">
    <property type="entry name" value="Phoshotransferase/anion transport protein"/>
    <property type="match status" value="1"/>
</dbReference>